<protein>
    <submittedName>
        <fullName evidence="2">Uncharacterized protein</fullName>
    </submittedName>
</protein>
<reference evidence="2 3" key="2">
    <citation type="journal article" date="2021" name="Curr. Genet.">
        <title>Genetic response to nitrogen starvation in the aggressive Eucalyptus foliar pathogen Teratosphaeria destructans.</title>
        <authorList>
            <person name="Havenga M."/>
            <person name="Wingfield B.D."/>
            <person name="Wingfield M.J."/>
            <person name="Dreyer L.L."/>
            <person name="Roets F."/>
            <person name="Aylward J."/>
        </authorList>
    </citation>
    <scope>NUCLEOTIDE SEQUENCE [LARGE SCALE GENOMIC DNA]</scope>
    <source>
        <strain evidence="2">CMW44962</strain>
    </source>
</reference>
<dbReference type="AlphaFoldDB" id="A0A9W7W6X1"/>
<dbReference type="OrthoDB" id="5272396at2759"/>
<keyword evidence="3" id="KW-1185">Reference proteome</keyword>
<comment type="caution">
    <text evidence="2">The sequence shown here is derived from an EMBL/GenBank/DDBJ whole genome shotgun (WGS) entry which is preliminary data.</text>
</comment>
<evidence type="ECO:0000313" key="2">
    <source>
        <dbReference type="EMBL" id="KAH9845091.1"/>
    </source>
</evidence>
<keyword evidence="1" id="KW-0812">Transmembrane</keyword>
<dbReference type="EMBL" id="RIBY02000147">
    <property type="protein sequence ID" value="KAH9845091.1"/>
    <property type="molecule type" value="Genomic_DNA"/>
</dbReference>
<sequence>MKAIKDFVHHQKMTRSPSTAFNDQRDCPILSRFPREIRDAIWDYALSLRDNSREVHLHIYNRVYNCCTYSGRSTEPPDAFSELNRATEEDSWKDSEMGKVKRCAIFGLMKDVTIVLQPALYLDSRQYKRRIASLLKALDFGQNASNLSLIFNIPGPKDNITAAERWSASVVQALMPLAQYHGPKASNVDKPEQTRLHIAANALNEIKYPRTRAAIEDLCVALGVSDLLVFHPSVMLRDAEPLVPNECLLRQHYADRPFRSYHNYRAAAPAPELPRPESKRIFLCVLDVILWTGVVAAGPVVLPIIMMGHASMYVAGRLSENRLHGESWRMQMRARK</sequence>
<keyword evidence="1" id="KW-0472">Membrane</keyword>
<reference evidence="2 3" key="1">
    <citation type="journal article" date="2018" name="IMA Fungus">
        <title>IMA Genome-F 10: Nine draft genome sequences of Claviceps purpurea s.lat., including C. arundinis, C. humidiphila, and C. cf. spartinae, pseudomolecules for the pitch canker pathogen Fusarium circinatum, draft genome of Davidsoniella eucalypti, Grosmannia galeiformis, Quambalaria eucalypti, and Teratosphaeria destructans.</title>
        <authorList>
            <person name="Wingfield B.D."/>
            <person name="Liu M."/>
            <person name="Nguyen H.D."/>
            <person name="Lane F.A."/>
            <person name="Morgan S.W."/>
            <person name="De Vos L."/>
            <person name="Wilken P.M."/>
            <person name="Duong T.A."/>
            <person name="Aylward J."/>
            <person name="Coetzee M.P."/>
            <person name="Dadej K."/>
            <person name="De Beer Z.W."/>
            <person name="Findlay W."/>
            <person name="Havenga M."/>
            <person name="Kolarik M."/>
            <person name="Menzies J.G."/>
            <person name="Naidoo K."/>
            <person name="Pochopski O."/>
            <person name="Shoukouhi P."/>
            <person name="Santana Q.C."/>
            <person name="Seifert K.A."/>
            <person name="Soal N."/>
            <person name="Steenkamp E.T."/>
            <person name="Tatham C.T."/>
            <person name="van der Nest M.A."/>
            <person name="Wingfield M.J."/>
        </authorList>
    </citation>
    <scope>NUCLEOTIDE SEQUENCE [LARGE SCALE GENOMIC DNA]</scope>
    <source>
        <strain evidence="2">CMW44962</strain>
    </source>
</reference>
<evidence type="ECO:0000256" key="1">
    <source>
        <dbReference type="SAM" id="Phobius"/>
    </source>
</evidence>
<dbReference type="Proteomes" id="UP001138500">
    <property type="component" value="Unassembled WGS sequence"/>
</dbReference>
<keyword evidence="1" id="KW-1133">Transmembrane helix</keyword>
<proteinExistence type="predicted"/>
<accession>A0A9W7W6X1</accession>
<name>A0A9W7W6X1_9PEZI</name>
<organism evidence="2 3">
    <name type="scientific">Teratosphaeria destructans</name>
    <dbReference type="NCBI Taxonomy" id="418781"/>
    <lineage>
        <taxon>Eukaryota</taxon>
        <taxon>Fungi</taxon>
        <taxon>Dikarya</taxon>
        <taxon>Ascomycota</taxon>
        <taxon>Pezizomycotina</taxon>
        <taxon>Dothideomycetes</taxon>
        <taxon>Dothideomycetidae</taxon>
        <taxon>Mycosphaerellales</taxon>
        <taxon>Teratosphaeriaceae</taxon>
        <taxon>Teratosphaeria</taxon>
    </lineage>
</organism>
<gene>
    <name evidence="2" type="ORF">Tdes44962_MAKER06881</name>
</gene>
<feature type="transmembrane region" description="Helical" evidence="1">
    <location>
        <begin position="281"/>
        <end position="306"/>
    </location>
</feature>
<evidence type="ECO:0000313" key="3">
    <source>
        <dbReference type="Proteomes" id="UP001138500"/>
    </source>
</evidence>